<dbReference type="FunFam" id="3.30.160.60:FF:001954">
    <property type="entry name" value="Zinc finger protein 787"/>
    <property type="match status" value="1"/>
</dbReference>
<evidence type="ECO:0000313" key="19">
    <source>
        <dbReference type="Proteomes" id="UP000606274"/>
    </source>
</evidence>
<evidence type="ECO:0000256" key="3">
    <source>
        <dbReference type="ARBA" id="ARBA00022603"/>
    </source>
</evidence>
<dbReference type="InterPro" id="IPR001214">
    <property type="entry name" value="SET_dom"/>
</dbReference>
<keyword evidence="7" id="KW-0677">Repeat</keyword>
<reference evidence="18" key="1">
    <citation type="submission" date="2020-08" db="EMBL/GenBank/DDBJ databases">
        <title>Chromosome-level assembly of Southern catfish (Silurus meridionalis) provides insights into visual adaptation to the nocturnal and benthic lifestyles.</title>
        <authorList>
            <person name="Zhang Y."/>
            <person name="Wang D."/>
            <person name="Peng Z."/>
        </authorList>
    </citation>
    <scope>NUCLEOTIDE SEQUENCE</scope>
    <source>
        <strain evidence="18">SWU-2019-XX</strain>
        <tissue evidence="18">Muscle</tissue>
    </source>
</reference>
<evidence type="ECO:0000256" key="12">
    <source>
        <dbReference type="ARBA" id="ARBA00023163"/>
    </source>
</evidence>
<evidence type="ECO:0000256" key="10">
    <source>
        <dbReference type="ARBA" id="ARBA00023015"/>
    </source>
</evidence>
<keyword evidence="11" id="KW-0238">DNA-binding</keyword>
<dbReference type="Pfam" id="PF21549">
    <property type="entry name" value="PRDM2_PR"/>
    <property type="match status" value="1"/>
</dbReference>
<organism evidence="18 19">
    <name type="scientific">Silurus meridionalis</name>
    <name type="common">Southern catfish</name>
    <name type="synonym">Silurus soldatovi meridionalis</name>
    <dbReference type="NCBI Taxonomy" id="175797"/>
    <lineage>
        <taxon>Eukaryota</taxon>
        <taxon>Metazoa</taxon>
        <taxon>Chordata</taxon>
        <taxon>Craniata</taxon>
        <taxon>Vertebrata</taxon>
        <taxon>Euteleostomi</taxon>
        <taxon>Actinopterygii</taxon>
        <taxon>Neopterygii</taxon>
        <taxon>Teleostei</taxon>
        <taxon>Ostariophysi</taxon>
        <taxon>Siluriformes</taxon>
        <taxon>Siluridae</taxon>
        <taxon>Silurus</taxon>
    </lineage>
</organism>
<dbReference type="PROSITE" id="PS00028">
    <property type="entry name" value="ZINC_FINGER_C2H2_1"/>
    <property type="match status" value="11"/>
</dbReference>
<dbReference type="GO" id="GO:0042054">
    <property type="term" value="F:histone methyltransferase activity"/>
    <property type="evidence" value="ECO:0007669"/>
    <property type="project" value="InterPro"/>
</dbReference>
<evidence type="ECO:0000256" key="7">
    <source>
        <dbReference type="ARBA" id="ARBA00022737"/>
    </source>
</evidence>
<dbReference type="PROSITE" id="PS50280">
    <property type="entry name" value="SET"/>
    <property type="match status" value="1"/>
</dbReference>
<evidence type="ECO:0000259" key="16">
    <source>
        <dbReference type="PROSITE" id="PS50157"/>
    </source>
</evidence>
<dbReference type="GO" id="GO:0045944">
    <property type="term" value="P:positive regulation of transcription by RNA polymerase II"/>
    <property type="evidence" value="ECO:0007669"/>
    <property type="project" value="UniProtKB-ARBA"/>
</dbReference>
<dbReference type="InterPro" id="IPR044417">
    <property type="entry name" value="PRDM7_9_PR-SET"/>
</dbReference>
<dbReference type="FunFam" id="3.30.160.60:FF:002716">
    <property type="entry name" value="Zinc finger protein 212"/>
    <property type="match status" value="1"/>
</dbReference>
<evidence type="ECO:0000256" key="4">
    <source>
        <dbReference type="ARBA" id="ARBA00022679"/>
    </source>
</evidence>
<dbReference type="GO" id="GO:0008270">
    <property type="term" value="F:zinc ion binding"/>
    <property type="evidence" value="ECO:0007669"/>
    <property type="project" value="UniProtKB-KW"/>
</dbReference>
<keyword evidence="5" id="KW-0949">S-adenosyl-L-methionine</keyword>
<dbReference type="PANTHER" id="PTHR19818:SF158">
    <property type="entry name" value="C2H2-TYPE DOMAIN-CONTAINING PROTEIN-RELATED"/>
    <property type="match status" value="1"/>
</dbReference>
<feature type="domain" description="C2H2-type" evidence="16">
    <location>
        <begin position="588"/>
        <end position="615"/>
    </location>
</feature>
<dbReference type="InterPro" id="IPR013087">
    <property type="entry name" value="Znf_C2H2_type"/>
</dbReference>
<comment type="caution">
    <text evidence="18">The sequence shown here is derived from an EMBL/GenBank/DDBJ whole genome shotgun (WGS) entry which is preliminary data.</text>
</comment>
<evidence type="ECO:0000256" key="1">
    <source>
        <dbReference type="ARBA" id="ARBA00004123"/>
    </source>
</evidence>
<name>A0A8T0BKI0_SILME</name>
<dbReference type="PANTHER" id="PTHR19818">
    <property type="entry name" value="ZINC FINGER PROTEIN ZIC AND GLI"/>
    <property type="match status" value="1"/>
</dbReference>
<comment type="subcellular location">
    <subcellularLocation>
        <location evidence="1">Nucleus</location>
    </subcellularLocation>
</comment>
<dbReference type="Gene3D" id="3.30.160.60">
    <property type="entry name" value="Classic Zinc Finger"/>
    <property type="match status" value="10"/>
</dbReference>
<feature type="domain" description="C2H2-type" evidence="16">
    <location>
        <begin position="420"/>
        <end position="447"/>
    </location>
</feature>
<feature type="domain" description="C2H2-type" evidence="16">
    <location>
        <begin position="476"/>
        <end position="503"/>
    </location>
</feature>
<feature type="domain" description="C2H2-type" evidence="16">
    <location>
        <begin position="364"/>
        <end position="391"/>
    </location>
</feature>
<dbReference type="GO" id="GO:0000978">
    <property type="term" value="F:RNA polymerase II cis-regulatory region sequence-specific DNA binding"/>
    <property type="evidence" value="ECO:0007669"/>
    <property type="project" value="TreeGrafter"/>
</dbReference>
<dbReference type="GO" id="GO:0000981">
    <property type="term" value="F:DNA-binding transcription factor activity, RNA polymerase II-specific"/>
    <property type="evidence" value="ECO:0007669"/>
    <property type="project" value="TreeGrafter"/>
</dbReference>
<feature type="region of interest" description="Disordered" evidence="15">
    <location>
        <begin position="1"/>
        <end position="29"/>
    </location>
</feature>
<dbReference type="FunFam" id="3.30.160.60:FF:000358">
    <property type="entry name" value="zinc finger protein 24"/>
    <property type="match status" value="2"/>
</dbReference>
<dbReference type="AlphaFoldDB" id="A0A8T0BKI0"/>
<feature type="compositionally biased region" description="Low complexity" evidence="15">
    <location>
        <begin position="1"/>
        <end position="16"/>
    </location>
</feature>
<gene>
    <name evidence="18" type="ORF">HF521_018999</name>
</gene>
<dbReference type="Proteomes" id="UP000606274">
    <property type="component" value="Unassembled WGS sequence"/>
</dbReference>
<feature type="domain" description="SET" evidence="17">
    <location>
        <begin position="121"/>
        <end position="235"/>
    </location>
</feature>
<evidence type="ECO:0000313" key="18">
    <source>
        <dbReference type="EMBL" id="KAF7707781.1"/>
    </source>
</evidence>
<evidence type="ECO:0000256" key="15">
    <source>
        <dbReference type="SAM" id="MobiDB-lite"/>
    </source>
</evidence>
<keyword evidence="10" id="KW-0805">Transcription regulation</keyword>
<dbReference type="SMART" id="SM00355">
    <property type="entry name" value="ZnF_C2H2"/>
    <property type="match status" value="11"/>
</dbReference>
<dbReference type="InterPro" id="IPR036236">
    <property type="entry name" value="Znf_C2H2_sf"/>
</dbReference>
<feature type="domain" description="C2H2-type" evidence="16">
    <location>
        <begin position="560"/>
        <end position="587"/>
    </location>
</feature>
<sequence>MQMEMSSTSDGRTSSSVGQVTPEDLQNGEFWMEPLKEEETDEDEYFYGGIRSSVEDGNDQENKGFQILIKEEEPKHDEFLYCEDCKSFFINKCDVHGPALFIPDVAVPLGVADRARQTLPPGLEIRKSSIPDAGLGVFNNSDTIPVGAHFGPYQGDTVEREEAMNSPYSWVIHSSEQCEKYIDATPETCSNWMRYVNCARNAEEKNLVVFQHRGGILYRCCRPIDPGHELLLWYEEDISKDLSVTFNNIWNRKCSINGRNRVLQVFSCSSCPFSYTTKIYLHKHIKRCHNEEYVRLLTSGEIKYESLVNPKRAGGATVMSFESLGADPSHTQKDPPQCSQCGKIFVQRKYLKVHQRVHTGERPYQCSQCGKSFTQQSSLRVHQRLHTGENLCQCSQCGKSFTQQIHLRAHQRVHTGEKPYQCSQCGKSFTKQINLQTHQRIHTGEKPYQCSQCGKSFREGGHLLRHQNIHNEKKPYQCSQCEKSFTQKIHLQAHQRIHTGEKPYQCSQCGKSFSEGRRLRRHQNIHNEKKPYQCLQCGKSFGELGTLTRHHRVHTGEKPYQCSHCGNRFSERGHLTTHQRIHTKEKLFHCNQCGRSFTRKSTLKQHQRIHTREKP</sequence>
<keyword evidence="13" id="KW-0539">Nucleus</keyword>
<feature type="domain" description="C2H2-type" evidence="16">
    <location>
        <begin position="448"/>
        <end position="475"/>
    </location>
</feature>
<dbReference type="GO" id="GO:0032259">
    <property type="term" value="P:methylation"/>
    <property type="evidence" value="ECO:0007669"/>
    <property type="project" value="UniProtKB-KW"/>
</dbReference>
<protein>
    <submittedName>
        <fullName evidence="18">Uncharacterized protein</fullName>
    </submittedName>
</protein>
<dbReference type="SUPFAM" id="SSF57667">
    <property type="entry name" value="beta-beta-alpha zinc fingers"/>
    <property type="match status" value="5"/>
</dbReference>
<dbReference type="Pfam" id="PF00096">
    <property type="entry name" value="zf-C2H2"/>
    <property type="match status" value="10"/>
</dbReference>
<dbReference type="SUPFAM" id="SSF82199">
    <property type="entry name" value="SET domain"/>
    <property type="match status" value="1"/>
</dbReference>
<evidence type="ECO:0000256" key="14">
    <source>
        <dbReference type="PROSITE-ProRule" id="PRU00042"/>
    </source>
</evidence>
<dbReference type="SMART" id="SM00317">
    <property type="entry name" value="SET"/>
    <property type="match status" value="1"/>
</dbReference>
<dbReference type="FunFam" id="3.30.160.60:FF:001530">
    <property type="entry name" value="Zinc finger protein 268"/>
    <property type="match status" value="1"/>
</dbReference>
<keyword evidence="3" id="KW-0489">Methyltransferase</keyword>
<dbReference type="FunFam" id="3.30.160.60:FF:002343">
    <property type="entry name" value="Zinc finger protein 33A"/>
    <property type="match status" value="1"/>
</dbReference>
<dbReference type="InterPro" id="IPR050329">
    <property type="entry name" value="GLI_C2H2-zinc-finger"/>
</dbReference>
<keyword evidence="9" id="KW-0862">Zinc</keyword>
<feature type="domain" description="C2H2-type" evidence="16">
    <location>
        <begin position="532"/>
        <end position="559"/>
    </location>
</feature>
<dbReference type="CDD" id="cd19193">
    <property type="entry name" value="PR-SET_PRDM7_9"/>
    <property type="match status" value="1"/>
</dbReference>
<evidence type="ECO:0000256" key="9">
    <source>
        <dbReference type="ARBA" id="ARBA00022833"/>
    </source>
</evidence>
<feature type="domain" description="C2H2-type" evidence="16">
    <location>
        <begin position="504"/>
        <end position="531"/>
    </location>
</feature>
<feature type="domain" description="C2H2-type" evidence="16">
    <location>
        <begin position="336"/>
        <end position="363"/>
    </location>
</feature>
<evidence type="ECO:0000259" key="17">
    <source>
        <dbReference type="PROSITE" id="PS50280"/>
    </source>
</evidence>
<proteinExistence type="inferred from homology"/>
<dbReference type="Gene3D" id="2.170.270.10">
    <property type="entry name" value="SET domain"/>
    <property type="match status" value="1"/>
</dbReference>
<keyword evidence="6" id="KW-0479">Metal-binding</keyword>
<dbReference type="EMBL" id="JABFDY010000005">
    <property type="protein sequence ID" value="KAF7707781.1"/>
    <property type="molecule type" value="Genomic_DNA"/>
</dbReference>
<keyword evidence="8 14" id="KW-0863">Zinc-finger</keyword>
<dbReference type="PROSITE" id="PS50157">
    <property type="entry name" value="ZINC_FINGER_C2H2_2"/>
    <property type="match status" value="11"/>
</dbReference>
<evidence type="ECO:0000256" key="11">
    <source>
        <dbReference type="ARBA" id="ARBA00023125"/>
    </source>
</evidence>
<dbReference type="FunFam" id="3.30.160.60:FF:000475">
    <property type="entry name" value="zinc finger protein 32 isoform X1"/>
    <property type="match status" value="1"/>
</dbReference>
<evidence type="ECO:0000256" key="13">
    <source>
        <dbReference type="ARBA" id="ARBA00023242"/>
    </source>
</evidence>
<dbReference type="FunFam" id="3.30.160.60:FF:000965">
    <property type="entry name" value="Neurotrophin receptor-interacting factor homolog"/>
    <property type="match status" value="1"/>
</dbReference>
<evidence type="ECO:0000256" key="2">
    <source>
        <dbReference type="ARBA" id="ARBA00006991"/>
    </source>
</evidence>
<evidence type="ECO:0000256" key="6">
    <source>
        <dbReference type="ARBA" id="ARBA00022723"/>
    </source>
</evidence>
<dbReference type="InterPro" id="IPR046341">
    <property type="entry name" value="SET_dom_sf"/>
</dbReference>
<feature type="domain" description="C2H2-type" evidence="16">
    <location>
        <begin position="392"/>
        <end position="419"/>
    </location>
</feature>
<dbReference type="GO" id="GO:0005634">
    <property type="term" value="C:nucleus"/>
    <property type="evidence" value="ECO:0007669"/>
    <property type="project" value="UniProtKB-SubCell"/>
</dbReference>
<keyword evidence="4" id="KW-0808">Transferase</keyword>
<dbReference type="FunFam" id="3.30.160.60:FF:001498">
    <property type="entry name" value="Zinc finger protein 404"/>
    <property type="match status" value="2"/>
</dbReference>
<evidence type="ECO:0000256" key="8">
    <source>
        <dbReference type="ARBA" id="ARBA00022771"/>
    </source>
</evidence>
<feature type="domain" description="C2H2-type" evidence="16">
    <location>
        <begin position="266"/>
        <end position="294"/>
    </location>
</feature>
<keyword evidence="19" id="KW-1185">Reference proteome</keyword>
<keyword evidence="12" id="KW-0804">Transcription</keyword>
<comment type="similarity">
    <text evidence="2">Belongs to the krueppel C2H2-type zinc-finger protein family.</text>
</comment>
<evidence type="ECO:0000256" key="5">
    <source>
        <dbReference type="ARBA" id="ARBA00022691"/>
    </source>
</evidence>
<accession>A0A8T0BKI0</accession>